<dbReference type="RefSeq" id="WP_218114020.1">
    <property type="nucleotide sequence ID" value="NZ_CAJVAP010000003.1"/>
</dbReference>
<keyword evidence="10" id="KW-1185">Reference proteome</keyword>
<comment type="subcellular location">
    <subcellularLocation>
        <location evidence="1">Cell membrane</location>
        <topology evidence="1">Peripheral membrane protein</topology>
    </subcellularLocation>
</comment>
<reference evidence="9" key="1">
    <citation type="submission" date="2021-06" db="EMBL/GenBank/DDBJ databases">
        <authorList>
            <person name="Criscuolo A."/>
        </authorList>
    </citation>
    <scope>NUCLEOTIDE SEQUENCE</scope>
    <source>
        <strain evidence="9">CIP111803</strain>
    </source>
</reference>
<dbReference type="CDD" id="cd03230">
    <property type="entry name" value="ABC_DR_subfamily_A"/>
    <property type="match status" value="1"/>
</dbReference>
<evidence type="ECO:0000256" key="5">
    <source>
        <dbReference type="ARBA" id="ARBA00022840"/>
    </source>
</evidence>
<dbReference type="InterPro" id="IPR003593">
    <property type="entry name" value="AAA+_ATPase"/>
</dbReference>
<evidence type="ECO:0000313" key="10">
    <source>
        <dbReference type="Proteomes" id="UP000693892"/>
    </source>
</evidence>
<evidence type="ECO:0000256" key="3">
    <source>
        <dbReference type="ARBA" id="ARBA00022448"/>
    </source>
</evidence>
<keyword evidence="4" id="KW-0547">Nucleotide-binding</keyword>
<keyword evidence="3" id="KW-0813">Transport</keyword>
<keyword evidence="6" id="KW-0046">Antibiotic resistance</keyword>
<feature type="domain" description="ABC transporter" evidence="8">
    <location>
        <begin position="5"/>
        <end position="235"/>
    </location>
</feature>
<feature type="region of interest" description="Disordered" evidence="7">
    <location>
        <begin position="307"/>
        <end position="326"/>
    </location>
</feature>
<dbReference type="PROSITE" id="PS50893">
    <property type="entry name" value="ABC_TRANSPORTER_2"/>
    <property type="match status" value="1"/>
</dbReference>
<evidence type="ECO:0000256" key="2">
    <source>
        <dbReference type="ARBA" id="ARBA00005417"/>
    </source>
</evidence>
<sequence length="326" mass="33872">MEAAIEAVGLSRSFAGVPAVRDANLRVAPGEITALVGPNGSGKTTLMLMLATLLRPDSGAVRIGGHDAVTDARAARAALGWMPDTLGAWPTLTVRETILAVCGMYGLSGAAAAARTGEMLALAGLEALADQRSNTLSRGQKQRLSLARALVHGPRVLLLDEPASGLDPEARLTQRRMLADLAARGVAVLVTSHVLDELEEVAANVVFLRDGRTEAQEDVDAALRQSTQWRLRALDEAALDAALGRRGIPATRRTSIGGAFHTVEVANDDEAAALLAALVAEGVRIVDFGPAAGALEQAFVQLAHRAVDPPTPAPDTPTPANPEVAP</sequence>
<dbReference type="PANTHER" id="PTHR42711">
    <property type="entry name" value="ABC TRANSPORTER ATP-BINDING PROTEIN"/>
    <property type="match status" value="1"/>
</dbReference>
<dbReference type="Pfam" id="PF00005">
    <property type="entry name" value="ABC_tran"/>
    <property type="match status" value="1"/>
</dbReference>
<dbReference type="AlphaFoldDB" id="A0A916NUT7"/>
<comment type="caution">
    <text evidence="9">The sequence shown here is derived from an EMBL/GenBank/DDBJ whole genome shotgun (WGS) entry which is preliminary data.</text>
</comment>
<name>A0A916NUT7_9MICO</name>
<gene>
    <name evidence="9" type="primary">yadG</name>
    <name evidence="9" type="ORF">LEUCIP111803_00370</name>
</gene>
<dbReference type="InterPro" id="IPR050763">
    <property type="entry name" value="ABC_transporter_ATP-binding"/>
</dbReference>
<proteinExistence type="inferred from homology"/>
<feature type="compositionally biased region" description="Pro residues" evidence="7">
    <location>
        <begin position="309"/>
        <end position="326"/>
    </location>
</feature>
<evidence type="ECO:0000256" key="7">
    <source>
        <dbReference type="SAM" id="MobiDB-lite"/>
    </source>
</evidence>
<dbReference type="GO" id="GO:0046677">
    <property type="term" value="P:response to antibiotic"/>
    <property type="evidence" value="ECO:0007669"/>
    <property type="project" value="UniProtKB-KW"/>
</dbReference>
<evidence type="ECO:0000259" key="8">
    <source>
        <dbReference type="PROSITE" id="PS50893"/>
    </source>
</evidence>
<evidence type="ECO:0000256" key="1">
    <source>
        <dbReference type="ARBA" id="ARBA00004202"/>
    </source>
</evidence>
<comment type="similarity">
    <text evidence="2">Belongs to the ABC transporter superfamily.</text>
</comment>
<evidence type="ECO:0000256" key="6">
    <source>
        <dbReference type="ARBA" id="ARBA00023251"/>
    </source>
</evidence>
<dbReference type="SMART" id="SM00382">
    <property type="entry name" value="AAA"/>
    <property type="match status" value="1"/>
</dbReference>
<dbReference type="PANTHER" id="PTHR42711:SF5">
    <property type="entry name" value="ABC TRANSPORTER ATP-BINDING PROTEIN NATA"/>
    <property type="match status" value="1"/>
</dbReference>
<keyword evidence="5 9" id="KW-0067">ATP-binding</keyword>
<accession>A0A916NUT7</accession>
<dbReference type="EMBL" id="CAJVAP010000003">
    <property type="protein sequence ID" value="CAG7600253.1"/>
    <property type="molecule type" value="Genomic_DNA"/>
</dbReference>
<dbReference type="GO" id="GO:0005886">
    <property type="term" value="C:plasma membrane"/>
    <property type="evidence" value="ECO:0007669"/>
    <property type="project" value="UniProtKB-SubCell"/>
</dbReference>
<evidence type="ECO:0000256" key="4">
    <source>
        <dbReference type="ARBA" id="ARBA00022741"/>
    </source>
</evidence>
<organism evidence="9 10">
    <name type="scientific">Leucobacter soli</name>
    <dbReference type="NCBI Taxonomy" id="2812850"/>
    <lineage>
        <taxon>Bacteria</taxon>
        <taxon>Bacillati</taxon>
        <taxon>Actinomycetota</taxon>
        <taxon>Actinomycetes</taxon>
        <taxon>Micrococcales</taxon>
        <taxon>Microbacteriaceae</taxon>
        <taxon>Leucobacter</taxon>
    </lineage>
</organism>
<dbReference type="Proteomes" id="UP000693892">
    <property type="component" value="Unassembled WGS sequence"/>
</dbReference>
<evidence type="ECO:0000313" key="9">
    <source>
        <dbReference type="EMBL" id="CAG7600253.1"/>
    </source>
</evidence>
<dbReference type="GO" id="GO:0016887">
    <property type="term" value="F:ATP hydrolysis activity"/>
    <property type="evidence" value="ECO:0007669"/>
    <property type="project" value="InterPro"/>
</dbReference>
<dbReference type="InterPro" id="IPR003439">
    <property type="entry name" value="ABC_transporter-like_ATP-bd"/>
</dbReference>
<dbReference type="GO" id="GO:0005524">
    <property type="term" value="F:ATP binding"/>
    <property type="evidence" value="ECO:0007669"/>
    <property type="project" value="UniProtKB-KW"/>
</dbReference>
<protein>
    <submittedName>
        <fullName evidence="9">ABC transporter ATP-binding protein YadG</fullName>
    </submittedName>
</protein>